<evidence type="ECO:0000256" key="5">
    <source>
        <dbReference type="ARBA" id="ARBA00022840"/>
    </source>
</evidence>
<dbReference type="InterPro" id="IPR050352">
    <property type="entry name" value="ABCG_transporters"/>
</dbReference>
<dbReference type="InterPro" id="IPR003593">
    <property type="entry name" value="AAA+_ATPase"/>
</dbReference>
<evidence type="ECO:0000313" key="10">
    <source>
        <dbReference type="EMBL" id="KAA8913680.1"/>
    </source>
</evidence>
<dbReference type="Pfam" id="PF01061">
    <property type="entry name" value="ABC2_membrane"/>
    <property type="match status" value="1"/>
</dbReference>
<dbReference type="Pfam" id="PF19055">
    <property type="entry name" value="ABC2_membrane_7"/>
    <property type="match status" value="1"/>
</dbReference>
<evidence type="ECO:0000256" key="6">
    <source>
        <dbReference type="ARBA" id="ARBA00022989"/>
    </source>
</evidence>
<dbReference type="SUPFAM" id="SSF52540">
    <property type="entry name" value="P-loop containing nucleoside triphosphate hydrolases"/>
    <property type="match status" value="1"/>
</dbReference>
<dbReference type="InterPro" id="IPR013525">
    <property type="entry name" value="ABC2_TM"/>
</dbReference>
<dbReference type="InterPro" id="IPR043926">
    <property type="entry name" value="ABCG_dom"/>
</dbReference>
<evidence type="ECO:0000256" key="8">
    <source>
        <dbReference type="SAM" id="Phobius"/>
    </source>
</evidence>
<keyword evidence="3 8" id="KW-0812">Transmembrane</keyword>
<keyword evidence="7 8" id="KW-0472">Membrane</keyword>
<dbReference type="OrthoDB" id="66620at2759"/>
<dbReference type="Gene3D" id="3.40.50.300">
    <property type="entry name" value="P-loop containing nucleotide triphosphate hydrolases"/>
    <property type="match status" value="1"/>
</dbReference>
<reference evidence="10" key="1">
    <citation type="journal article" date="2019" name="G3 (Bethesda)">
        <title>Genome Assemblies of Two Rare Opportunistic Yeast Pathogens: Diutina rugosa (syn. Candida rugosa) and Trichomonascus ciferrii (syn. Candida ciferrii).</title>
        <authorList>
            <person name="Mixao V."/>
            <person name="Saus E."/>
            <person name="Hansen A.P."/>
            <person name="Lass-Florl C."/>
            <person name="Gabaldon T."/>
        </authorList>
    </citation>
    <scope>NUCLEOTIDE SEQUENCE</scope>
    <source>
        <strain evidence="10">CBS 4856</strain>
    </source>
</reference>
<dbReference type="GO" id="GO:0016887">
    <property type="term" value="F:ATP hydrolysis activity"/>
    <property type="evidence" value="ECO:0007669"/>
    <property type="project" value="InterPro"/>
</dbReference>
<comment type="subcellular location">
    <subcellularLocation>
        <location evidence="1">Membrane</location>
        <topology evidence="1">Multi-pass membrane protein</topology>
    </subcellularLocation>
</comment>
<keyword evidence="5" id="KW-0067">ATP-binding</keyword>
<organism evidence="10 11">
    <name type="scientific">Trichomonascus ciferrii</name>
    <dbReference type="NCBI Taxonomy" id="44093"/>
    <lineage>
        <taxon>Eukaryota</taxon>
        <taxon>Fungi</taxon>
        <taxon>Dikarya</taxon>
        <taxon>Ascomycota</taxon>
        <taxon>Saccharomycotina</taxon>
        <taxon>Dipodascomycetes</taxon>
        <taxon>Dipodascales</taxon>
        <taxon>Trichomonascaceae</taxon>
        <taxon>Trichomonascus</taxon>
        <taxon>Trichomonascus ciferrii complex</taxon>
    </lineage>
</organism>
<name>A0A642V4Y0_9ASCO</name>
<feature type="transmembrane region" description="Helical" evidence="8">
    <location>
        <begin position="71"/>
        <end position="94"/>
    </location>
</feature>
<dbReference type="FunFam" id="3.40.50.300:FF:001433">
    <property type="entry name" value="ABC transporter, putative"/>
    <property type="match status" value="1"/>
</dbReference>
<dbReference type="SMART" id="SM00382">
    <property type="entry name" value="AAA"/>
    <property type="match status" value="1"/>
</dbReference>
<evidence type="ECO:0000256" key="1">
    <source>
        <dbReference type="ARBA" id="ARBA00004141"/>
    </source>
</evidence>
<dbReference type="PROSITE" id="PS00211">
    <property type="entry name" value="ABC_TRANSPORTER_1"/>
    <property type="match status" value="1"/>
</dbReference>
<sequence length="736" mass="81920">MACGFFVNAQHMPVYVRWTRWIAYVYYGFGAMISNQFNGYIGDCPYPAEDPRCVPYTGEYVLDLLGFPHDWITLPLCVNVAWGLGFYVVAGLLLKYLRISITVSRTFNTKQEQIVERVETAYTQTIPITVSLEDVHLQVKRRGVKSRSINILQGINASFYPGSINAIFGPSGSGKSSLLNYIAGRLSSTAWQKYTSSGSIIFNDTIPSSSVVHSICSYVTQEDDGLLPSLTVRETLYYSAYLRLPKQLTRKQKRAKADEVILKMGLKDCADTLIGGEFVKGISGGERRRVSICIQLLNDPKILLLDEPTSGLDSFTAASILQVLKSLSEEGKTIICTIHQPRSDLFPQFGNILLLAKGGRVAYDGKSDNILDHFANLGYPCPTLTNPADHVLDMVSVNLQAAWKEEESRKKVNAILEKWQDITNRRERLQPSRSAELPAQFKSYVRKPAGFFLAYTTLCSRGIVNFSRSPQMVVARIMQVVGIGIIFCLFFAPMKDSQIGVTNRLGLVQEATALYFVGMLNNMAIYPQDKAVFYREYDDNVYGTIPFFLMYTTLEVPFEVVTSFLFSVFLVIIPGLKRTPEMFFACAYISFAIVNCGESLGIAFNTIFQHEGFAVNVISVVLSIGSLMAGILSLNMPGFLKGVNWLSPLKYGVSVLINMAMQDQHFTCDEEESSSGQCQFTTGEQVLDGYNLKASVPSYLGAITACVVIYRLLSFAILKINRLRLGINSFKPNNND</sequence>
<dbReference type="PROSITE" id="PS50893">
    <property type="entry name" value="ABC_TRANSPORTER_2"/>
    <property type="match status" value="1"/>
</dbReference>
<evidence type="ECO:0000256" key="2">
    <source>
        <dbReference type="ARBA" id="ARBA00022448"/>
    </source>
</evidence>
<keyword evidence="2" id="KW-0813">Transport</keyword>
<dbReference type="GO" id="GO:0016020">
    <property type="term" value="C:membrane"/>
    <property type="evidence" value="ECO:0007669"/>
    <property type="project" value="UniProtKB-SubCell"/>
</dbReference>
<feature type="transmembrane region" description="Helical" evidence="8">
    <location>
        <begin position="613"/>
        <end position="634"/>
    </location>
</feature>
<keyword evidence="4" id="KW-0547">Nucleotide-binding</keyword>
<dbReference type="AlphaFoldDB" id="A0A642V4Y0"/>
<dbReference type="Pfam" id="PF00005">
    <property type="entry name" value="ABC_tran"/>
    <property type="match status" value="1"/>
</dbReference>
<evidence type="ECO:0000313" key="11">
    <source>
        <dbReference type="Proteomes" id="UP000761534"/>
    </source>
</evidence>
<gene>
    <name evidence="10" type="ORF">TRICI_003138</name>
</gene>
<dbReference type="InterPro" id="IPR027417">
    <property type="entry name" value="P-loop_NTPase"/>
</dbReference>
<comment type="caution">
    <text evidence="10">The sequence shown here is derived from an EMBL/GenBank/DDBJ whole genome shotgun (WGS) entry which is preliminary data.</text>
</comment>
<evidence type="ECO:0000259" key="9">
    <source>
        <dbReference type="PROSITE" id="PS50893"/>
    </source>
</evidence>
<feature type="transmembrane region" description="Helical" evidence="8">
    <location>
        <begin position="473"/>
        <end position="492"/>
    </location>
</feature>
<dbReference type="PANTHER" id="PTHR48041">
    <property type="entry name" value="ABC TRANSPORTER G FAMILY MEMBER 28"/>
    <property type="match status" value="1"/>
</dbReference>
<dbReference type="PANTHER" id="PTHR48041:SF119">
    <property type="entry name" value="ROA1P"/>
    <property type="match status" value="1"/>
</dbReference>
<dbReference type="GO" id="GO:0005524">
    <property type="term" value="F:ATP binding"/>
    <property type="evidence" value="ECO:0007669"/>
    <property type="project" value="UniProtKB-KW"/>
</dbReference>
<protein>
    <recommendedName>
        <fullName evidence="9">ABC transporter domain-containing protein</fullName>
    </recommendedName>
</protein>
<feature type="transmembrane region" description="Helical" evidence="8">
    <location>
        <begin position="582"/>
        <end position="601"/>
    </location>
</feature>
<keyword evidence="6 8" id="KW-1133">Transmembrane helix</keyword>
<dbReference type="VEuPathDB" id="FungiDB:TRICI_003138"/>
<feature type="transmembrane region" description="Helical" evidence="8">
    <location>
        <begin position="556"/>
        <end position="576"/>
    </location>
</feature>
<evidence type="ECO:0000256" key="4">
    <source>
        <dbReference type="ARBA" id="ARBA00022741"/>
    </source>
</evidence>
<dbReference type="GO" id="GO:0140359">
    <property type="term" value="F:ABC-type transporter activity"/>
    <property type="evidence" value="ECO:0007669"/>
    <property type="project" value="InterPro"/>
</dbReference>
<keyword evidence="11" id="KW-1185">Reference proteome</keyword>
<feature type="domain" description="ABC transporter" evidence="9">
    <location>
        <begin position="130"/>
        <end position="383"/>
    </location>
</feature>
<evidence type="ECO:0000256" key="7">
    <source>
        <dbReference type="ARBA" id="ARBA00023136"/>
    </source>
</evidence>
<proteinExistence type="predicted"/>
<dbReference type="InterPro" id="IPR003439">
    <property type="entry name" value="ABC_transporter-like_ATP-bd"/>
</dbReference>
<feature type="transmembrane region" description="Helical" evidence="8">
    <location>
        <begin position="699"/>
        <end position="718"/>
    </location>
</feature>
<dbReference type="InterPro" id="IPR017871">
    <property type="entry name" value="ABC_transporter-like_CS"/>
</dbReference>
<dbReference type="Proteomes" id="UP000761534">
    <property type="component" value="Unassembled WGS sequence"/>
</dbReference>
<accession>A0A642V4Y0</accession>
<dbReference type="EMBL" id="SWFS01000222">
    <property type="protein sequence ID" value="KAA8913680.1"/>
    <property type="molecule type" value="Genomic_DNA"/>
</dbReference>
<evidence type="ECO:0000256" key="3">
    <source>
        <dbReference type="ARBA" id="ARBA00022692"/>
    </source>
</evidence>